<keyword evidence="1" id="KW-1133">Transmembrane helix</keyword>
<name>A0AAE4TS20_STRCB</name>
<keyword evidence="1" id="KW-0812">Transmembrane</keyword>
<gene>
    <name evidence="2" type="ORF">KB584_08965</name>
</gene>
<sequence length="238" mass="26489">MIILIIGLATIASFISWMLITKARTRFFLGILSLLLLLGSVLYLTNHFIHHTGMGIETKHETQAIYSAGDTKAPFGLLIYQPIGKRSDNQVLIYRDKASDPKPSAHFMPDQKHMSQAIRKEAHYLTTNSDDAKVTTTTKRYIWKSKLAKAMFGFAGEEGQLLSQKTVVTIPKDTWLALTQKQAQQLTTLLPTVKEEQSKLAQSNPQAAAQLQELLKKDSKTAAKQQVQALKKALAITP</sequence>
<feature type="transmembrane region" description="Helical" evidence="1">
    <location>
        <begin position="28"/>
        <end position="49"/>
    </location>
</feature>
<keyword evidence="1" id="KW-0472">Membrane</keyword>
<accession>A0AAE4TS20</accession>
<protein>
    <submittedName>
        <fullName evidence="2">DUF4811 domain-containing protein</fullName>
    </submittedName>
</protein>
<dbReference type="RefSeq" id="WP_159304762.1">
    <property type="nucleotide sequence ID" value="NZ_BLIS01000006.1"/>
</dbReference>
<dbReference type="Proteomes" id="UP001186118">
    <property type="component" value="Unassembled WGS sequence"/>
</dbReference>
<comment type="caution">
    <text evidence="2">The sequence shown here is derived from an EMBL/GenBank/DDBJ whole genome shotgun (WGS) entry which is preliminary data.</text>
</comment>
<dbReference type="EMBL" id="JAGQEX010000019">
    <property type="protein sequence ID" value="MDV5977581.1"/>
    <property type="molecule type" value="Genomic_DNA"/>
</dbReference>
<dbReference type="Pfam" id="PF16069">
    <property type="entry name" value="DUF4811"/>
    <property type="match status" value="1"/>
</dbReference>
<evidence type="ECO:0000256" key="1">
    <source>
        <dbReference type="SAM" id="Phobius"/>
    </source>
</evidence>
<reference evidence="2" key="1">
    <citation type="submission" date="2021-04" db="EMBL/GenBank/DDBJ databases">
        <title>Draft genomes of 20 S. canis strains.</title>
        <authorList>
            <person name="Pagnossin D."/>
            <person name="Weir W."/>
            <person name="Smith A."/>
            <person name="Ure R."/>
            <person name="Oravcova K."/>
        </authorList>
    </citation>
    <scope>NUCLEOTIDE SEQUENCE</scope>
    <source>
        <strain evidence="2">284</strain>
    </source>
</reference>
<evidence type="ECO:0000313" key="2">
    <source>
        <dbReference type="EMBL" id="MDV5977581.1"/>
    </source>
</evidence>
<evidence type="ECO:0000313" key="3">
    <source>
        <dbReference type="Proteomes" id="UP001186118"/>
    </source>
</evidence>
<dbReference type="AlphaFoldDB" id="A0AAE4TS20"/>
<proteinExistence type="predicted"/>
<organism evidence="2 3">
    <name type="scientific">Streptococcus canis</name>
    <dbReference type="NCBI Taxonomy" id="1329"/>
    <lineage>
        <taxon>Bacteria</taxon>
        <taxon>Bacillati</taxon>
        <taxon>Bacillota</taxon>
        <taxon>Bacilli</taxon>
        <taxon>Lactobacillales</taxon>
        <taxon>Streptococcaceae</taxon>
        <taxon>Streptococcus</taxon>
    </lineage>
</organism>
<dbReference type="InterPro" id="IPR032083">
    <property type="entry name" value="DUF4811"/>
</dbReference>